<dbReference type="OrthoDB" id="1491619at2"/>
<protein>
    <submittedName>
        <fullName evidence="3">Putative secreted protein (Por secretion system target)</fullName>
    </submittedName>
</protein>
<evidence type="ECO:0000313" key="4">
    <source>
        <dbReference type="Proteomes" id="UP000245880"/>
    </source>
</evidence>
<dbReference type="AlphaFoldDB" id="A0A316AKW2"/>
<keyword evidence="1" id="KW-0732">Signal</keyword>
<dbReference type="RefSeq" id="WP_158281229.1">
    <property type="nucleotide sequence ID" value="NZ_QGDT01000004.1"/>
</dbReference>
<evidence type="ECO:0000259" key="2">
    <source>
        <dbReference type="Pfam" id="PF18962"/>
    </source>
</evidence>
<proteinExistence type="predicted"/>
<name>A0A316AKW2_9BACT</name>
<gene>
    <name evidence="3" type="ORF">CLV98_104295</name>
</gene>
<feature type="domain" description="Secretion system C-terminal sorting" evidence="2">
    <location>
        <begin position="436"/>
        <end position="501"/>
    </location>
</feature>
<feature type="signal peptide" evidence="1">
    <location>
        <begin position="1"/>
        <end position="21"/>
    </location>
</feature>
<dbReference type="NCBIfam" id="TIGR04183">
    <property type="entry name" value="Por_Secre_tail"/>
    <property type="match status" value="1"/>
</dbReference>
<sequence>MNKKFYLPLFFFLLGTATVYGQLPEPTQAYRGLWVTQFKTTVLGNVAAEDALINYALANDFNYLICTNMYQILTASCGSFTADMTALQGFVAKAHTAGIVLVSGNVGSLATAEKIQDYNDCGGVSSAEKLDMITYECEFYNEATNGSCPSYESYMSQLNGIKDLCEATVGSTGDALVCEAYIGGEGSTGLVHTYSSEAQMEEIASVADHILLTYYRPTPFSYGGNFFNWTIERLNWIAKSGVPSNIVLLLKSRDTDSNNMYNYLHTYPGTHHDAVRDPYLSWVEGTLHNPTLTKGYRESYTDGTYPWLSGIQVQGFTWFEHQANMEGTPLPVTLEEFKVLETDDHLVQVHWSTLSELQNEYFEIERSTNAINWHRLSRIAGAGTTHQSQSYEWLDRYPLPNTSYYRLKQLDYNGAFSYSTLQSIQLEGESESWILHPNPARTELTIATDEAIDQNAIKVYDSSGRKVHSLSMTEGPRGTTLDISKLPVGLYWMVYKGHSRRFVKAEGIQQE</sequence>
<dbReference type="Pfam" id="PF18962">
    <property type="entry name" value="Por_Secre_tail"/>
    <property type="match status" value="1"/>
</dbReference>
<evidence type="ECO:0000256" key="1">
    <source>
        <dbReference type="SAM" id="SignalP"/>
    </source>
</evidence>
<dbReference type="Proteomes" id="UP000245880">
    <property type="component" value="Unassembled WGS sequence"/>
</dbReference>
<comment type="caution">
    <text evidence="3">The sequence shown here is derived from an EMBL/GenBank/DDBJ whole genome shotgun (WGS) entry which is preliminary data.</text>
</comment>
<organism evidence="3 4">
    <name type="scientific">Dyadobacter jejuensis</name>
    <dbReference type="NCBI Taxonomy" id="1082580"/>
    <lineage>
        <taxon>Bacteria</taxon>
        <taxon>Pseudomonadati</taxon>
        <taxon>Bacteroidota</taxon>
        <taxon>Cytophagia</taxon>
        <taxon>Cytophagales</taxon>
        <taxon>Spirosomataceae</taxon>
        <taxon>Dyadobacter</taxon>
    </lineage>
</organism>
<dbReference type="InterPro" id="IPR026444">
    <property type="entry name" value="Secre_tail"/>
</dbReference>
<reference evidence="3 4" key="1">
    <citation type="submission" date="2018-03" db="EMBL/GenBank/DDBJ databases">
        <title>Genomic Encyclopedia of Archaeal and Bacterial Type Strains, Phase II (KMG-II): from individual species to whole genera.</title>
        <authorList>
            <person name="Goeker M."/>
        </authorList>
    </citation>
    <scope>NUCLEOTIDE SEQUENCE [LARGE SCALE GENOMIC DNA]</scope>
    <source>
        <strain evidence="3 4">DSM 100346</strain>
    </source>
</reference>
<keyword evidence="4" id="KW-1185">Reference proteome</keyword>
<evidence type="ECO:0000313" key="3">
    <source>
        <dbReference type="EMBL" id="PWJ58435.1"/>
    </source>
</evidence>
<accession>A0A316AKW2</accession>
<feature type="chain" id="PRO_5016341323" evidence="1">
    <location>
        <begin position="22"/>
        <end position="511"/>
    </location>
</feature>
<dbReference type="EMBL" id="QGDT01000004">
    <property type="protein sequence ID" value="PWJ58435.1"/>
    <property type="molecule type" value="Genomic_DNA"/>
</dbReference>